<dbReference type="PANTHER" id="PTHR35908:SF1">
    <property type="entry name" value="CONSERVED PROTEIN"/>
    <property type="match status" value="1"/>
</dbReference>
<dbReference type="EMBL" id="AP023355">
    <property type="protein sequence ID" value="BCJ35481.1"/>
    <property type="molecule type" value="Genomic_DNA"/>
</dbReference>
<dbReference type="Pfam" id="PF18029">
    <property type="entry name" value="Glyoxalase_6"/>
    <property type="match status" value="1"/>
</dbReference>
<dbReference type="Gene3D" id="3.10.180.10">
    <property type="entry name" value="2,3-Dihydroxybiphenyl 1,2-Dioxygenase, domain 1"/>
    <property type="match status" value="1"/>
</dbReference>
<dbReference type="InterPro" id="IPR041581">
    <property type="entry name" value="Glyoxalase_6"/>
</dbReference>
<sequence length="134" mass="14343">MVGMTTNSQLNDTSSAAVANLIMVNLDCADPGRLAEFYHGVLGWEITFNEGDYAMISDGHSSIGFGRVPDYQPPAWPDATGTKRFHLDLSVPDVSAAEKACVRLGATVPEFQPGSTWQVLLDPAGHPFCLCKAS</sequence>
<gene>
    <name evidence="2" type="ORF">Athai_29840</name>
</gene>
<evidence type="ECO:0000313" key="3">
    <source>
        <dbReference type="Proteomes" id="UP000611640"/>
    </source>
</evidence>
<dbReference type="PANTHER" id="PTHR35908">
    <property type="entry name" value="HYPOTHETICAL FUSION PROTEIN"/>
    <property type="match status" value="1"/>
</dbReference>
<keyword evidence="3" id="KW-1185">Reference proteome</keyword>
<name>A0A7R7HX92_9ACTN</name>
<organism evidence="2 3">
    <name type="scientific">Actinocatenispora thailandica</name>
    <dbReference type="NCBI Taxonomy" id="227318"/>
    <lineage>
        <taxon>Bacteria</taxon>
        <taxon>Bacillati</taxon>
        <taxon>Actinomycetota</taxon>
        <taxon>Actinomycetes</taxon>
        <taxon>Micromonosporales</taxon>
        <taxon>Micromonosporaceae</taxon>
        <taxon>Actinocatenispora</taxon>
    </lineage>
</organism>
<dbReference type="KEGG" id="atl:Athai_29840"/>
<dbReference type="Proteomes" id="UP000611640">
    <property type="component" value="Chromosome"/>
</dbReference>
<accession>A0A7R7HX92</accession>
<evidence type="ECO:0000259" key="1">
    <source>
        <dbReference type="Pfam" id="PF18029"/>
    </source>
</evidence>
<dbReference type="InterPro" id="IPR029068">
    <property type="entry name" value="Glyas_Bleomycin-R_OHBP_Dase"/>
</dbReference>
<dbReference type="CDD" id="cd06587">
    <property type="entry name" value="VOC"/>
    <property type="match status" value="1"/>
</dbReference>
<proteinExistence type="predicted"/>
<feature type="domain" description="Glyoxalase-like" evidence="1">
    <location>
        <begin position="24"/>
        <end position="131"/>
    </location>
</feature>
<protein>
    <submittedName>
        <fullName evidence="2">Glyoxalase</fullName>
    </submittedName>
</protein>
<reference evidence="2 3" key="1">
    <citation type="submission" date="2020-08" db="EMBL/GenBank/DDBJ databases">
        <title>Whole genome shotgun sequence of Actinocatenispora thailandica NBRC 105041.</title>
        <authorList>
            <person name="Komaki H."/>
            <person name="Tamura T."/>
        </authorList>
    </citation>
    <scope>NUCLEOTIDE SEQUENCE [LARGE SCALE GENOMIC DNA]</scope>
    <source>
        <strain evidence="2 3">NBRC 105041</strain>
    </source>
</reference>
<dbReference type="AlphaFoldDB" id="A0A7R7HX92"/>
<evidence type="ECO:0000313" key="2">
    <source>
        <dbReference type="EMBL" id="BCJ35481.1"/>
    </source>
</evidence>
<dbReference type="SUPFAM" id="SSF54593">
    <property type="entry name" value="Glyoxalase/Bleomycin resistance protein/Dihydroxybiphenyl dioxygenase"/>
    <property type="match status" value="1"/>
</dbReference>